<protein>
    <submittedName>
        <fullName evidence="3">Enterochelin esterase</fullName>
    </submittedName>
</protein>
<dbReference type="SUPFAM" id="SSF53474">
    <property type="entry name" value="alpha/beta-Hydrolases"/>
    <property type="match status" value="1"/>
</dbReference>
<feature type="signal peptide" evidence="1">
    <location>
        <begin position="1"/>
        <end position="31"/>
    </location>
</feature>
<dbReference type="InterPro" id="IPR029058">
    <property type="entry name" value="AB_hydrolase_fold"/>
</dbReference>
<evidence type="ECO:0000259" key="2">
    <source>
        <dbReference type="Pfam" id="PF08450"/>
    </source>
</evidence>
<keyword evidence="4" id="KW-1185">Reference proteome</keyword>
<dbReference type="SUPFAM" id="SSF63829">
    <property type="entry name" value="Calcium-dependent phosphotriesterase"/>
    <property type="match status" value="1"/>
</dbReference>
<dbReference type="Gene3D" id="2.120.10.30">
    <property type="entry name" value="TolB, C-terminal domain"/>
    <property type="match status" value="1"/>
</dbReference>
<dbReference type="AlphaFoldDB" id="A0A1G7M279"/>
<dbReference type="RefSeq" id="WP_083345580.1">
    <property type="nucleotide sequence ID" value="NZ_LT629690.1"/>
</dbReference>
<evidence type="ECO:0000256" key="1">
    <source>
        <dbReference type="SAM" id="SignalP"/>
    </source>
</evidence>
<dbReference type="PANTHER" id="PTHR48098:SF3">
    <property type="entry name" value="IRON(III) ENTEROBACTIN ESTERASE"/>
    <property type="match status" value="1"/>
</dbReference>
<dbReference type="OrthoDB" id="9775130at2"/>
<feature type="chain" id="PRO_5009241918" evidence="1">
    <location>
        <begin position="32"/>
        <end position="533"/>
    </location>
</feature>
<name>A0A1G7M279_9BACT</name>
<reference evidence="3 4" key="1">
    <citation type="submission" date="2016-10" db="EMBL/GenBank/DDBJ databases">
        <authorList>
            <person name="de Groot N.N."/>
        </authorList>
    </citation>
    <scope>NUCLEOTIDE SEQUENCE [LARGE SCALE GENOMIC DNA]</scope>
    <source>
        <strain evidence="3 4">GAS232</strain>
    </source>
</reference>
<dbReference type="PANTHER" id="PTHR48098">
    <property type="entry name" value="ENTEROCHELIN ESTERASE-RELATED"/>
    <property type="match status" value="1"/>
</dbReference>
<proteinExistence type="predicted"/>
<keyword evidence="1" id="KW-0732">Signal</keyword>
<dbReference type="InterPro" id="IPR000801">
    <property type="entry name" value="Esterase-like"/>
</dbReference>
<organism evidence="3 4">
    <name type="scientific">Terriglobus roseus</name>
    <dbReference type="NCBI Taxonomy" id="392734"/>
    <lineage>
        <taxon>Bacteria</taxon>
        <taxon>Pseudomonadati</taxon>
        <taxon>Acidobacteriota</taxon>
        <taxon>Terriglobia</taxon>
        <taxon>Terriglobales</taxon>
        <taxon>Acidobacteriaceae</taxon>
        <taxon>Terriglobus</taxon>
    </lineage>
</organism>
<feature type="domain" description="SMP-30/Gluconolactonase/LRE-like region" evidence="2">
    <location>
        <begin position="396"/>
        <end position="506"/>
    </location>
</feature>
<dbReference type="Pfam" id="PF08450">
    <property type="entry name" value="SGL"/>
    <property type="match status" value="1"/>
</dbReference>
<accession>A0A1G7M279</accession>
<evidence type="ECO:0000313" key="4">
    <source>
        <dbReference type="Proteomes" id="UP000182427"/>
    </source>
</evidence>
<dbReference type="Pfam" id="PF00756">
    <property type="entry name" value="Esterase"/>
    <property type="match status" value="1"/>
</dbReference>
<dbReference type="InterPro" id="IPR011042">
    <property type="entry name" value="6-blade_b-propeller_TolB-like"/>
</dbReference>
<sequence length="533" mass="58955">MHFVFLVSYTSAHMRAALLTCCLLLSLTAKAQEPYPLTPDSEVQDVPHGTVEKTTLPPGQFYPGTPHTVSIYLPPNAGAEPLPYMVFLDGSGYLGGRMRAATVFDNLIAKHQLPPMVGIFIDPGVLPAIRPDAQNRYERVFEYDSLSNRYVNFLMQEVIPFVEKRHALSKDPNAHAIGGTSTGAVCAFVAAWHRPDQFHRVLSLIGTYVAMKGADTLPELVRKTEPKPIRIWMQDGANDHITPDEPYGTFYAGTWPRANQLLFDALQFSGYDAKLTIGTGGHDTKQGSAELPDALRWLWRDYSPEKGIGKIEVHPPAAQSTAGFDKRGSIWSTVDAVNNWESLNERYMHQEKTMMLMTLDGSAITQKNVIYLGAENTISWGTRDVQQGHIQAPTNAIGGLALSADQAMLVATDREHRHQWSMQLDKEGKPINPEPFYRLEVLDDETGATGAAFDSIGQVYFATKIGVQIAEANGRIAMILNSPIPDKPVDNIAFGGPDHDWLYVTSDGKLFRRKMKTHAVPVDKPEKPPQPPL</sequence>
<dbReference type="EMBL" id="LT629690">
    <property type="protein sequence ID" value="SDF55751.1"/>
    <property type="molecule type" value="Genomic_DNA"/>
</dbReference>
<dbReference type="Proteomes" id="UP000182427">
    <property type="component" value="Chromosome I"/>
</dbReference>
<gene>
    <name evidence="3" type="ORF">SAMN05444167_2678</name>
</gene>
<dbReference type="InterPro" id="IPR013658">
    <property type="entry name" value="SGL"/>
</dbReference>
<evidence type="ECO:0000313" key="3">
    <source>
        <dbReference type="EMBL" id="SDF55751.1"/>
    </source>
</evidence>
<dbReference type="InterPro" id="IPR050583">
    <property type="entry name" value="Mycobacterial_A85_antigen"/>
</dbReference>
<dbReference type="Gene3D" id="3.40.50.1820">
    <property type="entry name" value="alpha/beta hydrolase"/>
    <property type="match status" value="1"/>
</dbReference>